<comment type="caution">
    <text evidence="1">The sequence shown here is derived from an EMBL/GenBank/DDBJ whole genome shotgun (WGS) entry which is preliminary data.</text>
</comment>
<protein>
    <submittedName>
        <fullName evidence="1">Uncharacterized protein</fullName>
    </submittedName>
</protein>
<dbReference type="AlphaFoldDB" id="A0A1D1VUM7"/>
<proteinExistence type="predicted"/>
<evidence type="ECO:0000313" key="2">
    <source>
        <dbReference type="Proteomes" id="UP000186922"/>
    </source>
</evidence>
<dbReference type="Proteomes" id="UP000186922">
    <property type="component" value="Unassembled WGS sequence"/>
</dbReference>
<name>A0A1D1VUM7_RAMVA</name>
<sequence>MRASVHNVIIASWSSVRIPEAFGAMSLNTTSTGLPSSMSSIFFCTLGLVKSESFRKIAPGYGVMSRRSTPMTIPQEAFFVFPSGTSSSTYSNIPLSVLSTLTISASLVSLVMSGGM</sequence>
<accession>A0A1D1VUM7</accession>
<gene>
    <name evidence="1" type="primary">RvY_15358-1</name>
    <name evidence="1" type="synonym">RvY_15358.1</name>
    <name evidence="1" type="ORF">RvY_15358</name>
</gene>
<organism evidence="1 2">
    <name type="scientific">Ramazzottius varieornatus</name>
    <name type="common">Water bear</name>
    <name type="synonym">Tardigrade</name>
    <dbReference type="NCBI Taxonomy" id="947166"/>
    <lineage>
        <taxon>Eukaryota</taxon>
        <taxon>Metazoa</taxon>
        <taxon>Ecdysozoa</taxon>
        <taxon>Tardigrada</taxon>
        <taxon>Eutardigrada</taxon>
        <taxon>Parachela</taxon>
        <taxon>Hypsibioidea</taxon>
        <taxon>Ramazzottiidae</taxon>
        <taxon>Ramazzottius</taxon>
    </lineage>
</organism>
<evidence type="ECO:0000313" key="1">
    <source>
        <dbReference type="EMBL" id="GAV05190.1"/>
    </source>
</evidence>
<reference evidence="1 2" key="1">
    <citation type="journal article" date="2016" name="Nat. Commun.">
        <title>Extremotolerant tardigrade genome and improved radiotolerance of human cultured cells by tardigrade-unique protein.</title>
        <authorList>
            <person name="Hashimoto T."/>
            <person name="Horikawa D.D."/>
            <person name="Saito Y."/>
            <person name="Kuwahara H."/>
            <person name="Kozuka-Hata H."/>
            <person name="Shin-I T."/>
            <person name="Minakuchi Y."/>
            <person name="Ohishi K."/>
            <person name="Motoyama A."/>
            <person name="Aizu T."/>
            <person name="Enomoto A."/>
            <person name="Kondo K."/>
            <person name="Tanaka S."/>
            <person name="Hara Y."/>
            <person name="Koshikawa S."/>
            <person name="Sagara H."/>
            <person name="Miura T."/>
            <person name="Yokobori S."/>
            <person name="Miyagawa K."/>
            <person name="Suzuki Y."/>
            <person name="Kubo T."/>
            <person name="Oyama M."/>
            <person name="Kohara Y."/>
            <person name="Fujiyama A."/>
            <person name="Arakawa K."/>
            <person name="Katayama T."/>
            <person name="Toyoda A."/>
            <person name="Kunieda T."/>
        </authorList>
    </citation>
    <scope>NUCLEOTIDE SEQUENCE [LARGE SCALE GENOMIC DNA]</scope>
    <source>
        <strain evidence="1 2">YOKOZUNA-1</strain>
    </source>
</reference>
<dbReference type="EMBL" id="BDGG01000012">
    <property type="protein sequence ID" value="GAV05190.1"/>
    <property type="molecule type" value="Genomic_DNA"/>
</dbReference>
<keyword evidence="2" id="KW-1185">Reference proteome</keyword>